<evidence type="ECO:0000256" key="1">
    <source>
        <dbReference type="SAM" id="Phobius"/>
    </source>
</evidence>
<organism evidence="2 3">
    <name type="scientific">Nocardia tengchongensis</name>
    <dbReference type="NCBI Taxonomy" id="2055889"/>
    <lineage>
        <taxon>Bacteria</taxon>
        <taxon>Bacillati</taxon>
        <taxon>Actinomycetota</taxon>
        <taxon>Actinomycetes</taxon>
        <taxon>Mycobacteriales</taxon>
        <taxon>Nocardiaceae</taxon>
        <taxon>Nocardia</taxon>
    </lineage>
</organism>
<protein>
    <submittedName>
        <fullName evidence="2">Uncharacterized protein</fullName>
    </submittedName>
</protein>
<proteinExistence type="predicted"/>
<reference evidence="2 3" key="1">
    <citation type="submission" date="2021-04" db="EMBL/GenBank/DDBJ databases">
        <title>Nocardia tengchongensis.</title>
        <authorList>
            <person name="Zhuang k."/>
            <person name="Ran Y."/>
            <person name="Li W."/>
        </authorList>
    </citation>
    <scope>NUCLEOTIDE SEQUENCE [LARGE SCALE GENOMIC DNA]</scope>
    <source>
        <strain evidence="2 3">CFH S0057</strain>
    </source>
</reference>
<dbReference type="EMBL" id="CP074371">
    <property type="protein sequence ID" value="QVI18999.1"/>
    <property type="molecule type" value="Genomic_DNA"/>
</dbReference>
<sequence>MSALLTSGPVLAAVAIWYRSSRSLESSATLFFATLILMAMFAISALSLGAAWRRTRTTPMPADVQG</sequence>
<evidence type="ECO:0000313" key="3">
    <source>
        <dbReference type="Proteomes" id="UP000683310"/>
    </source>
</evidence>
<keyword evidence="3" id="KW-1185">Reference proteome</keyword>
<keyword evidence="1" id="KW-0812">Transmembrane</keyword>
<gene>
    <name evidence="2" type="ORF">KHQ06_21185</name>
</gene>
<keyword evidence="1" id="KW-0472">Membrane</keyword>
<accession>A0ABX8CJA2</accession>
<name>A0ABX8CJA2_9NOCA</name>
<feature type="transmembrane region" description="Helical" evidence="1">
    <location>
        <begin position="28"/>
        <end position="52"/>
    </location>
</feature>
<keyword evidence="1" id="KW-1133">Transmembrane helix</keyword>
<dbReference type="RefSeq" id="WP_213555035.1">
    <property type="nucleotide sequence ID" value="NZ_JBHXAJ010000009.1"/>
</dbReference>
<dbReference type="Proteomes" id="UP000683310">
    <property type="component" value="Chromosome"/>
</dbReference>
<evidence type="ECO:0000313" key="2">
    <source>
        <dbReference type="EMBL" id="QVI18999.1"/>
    </source>
</evidence>